<evidence type="ECO:0000256" key="1">
    <source>
        <dbReference type="SAM" id="MobiDB-lite"/>
    </source>
</evidence>
<accession>A0A657IVA5</accession>
<evidence type="ECO:0000313" key="3">
    <source>
        <dbReference type="EMBL" id="OAX63118.1"/>
    </source>
</evidence>
<feature type="region of interest" description="Disordered" evidence="1">
    <location>
        <begin position="223"/>
        <end position="291"/>
    </location>
</feature>
<dbReference type="Proteomes" id="UP000092021">
    <property type="component" value="Unassembled WGS sequence"/>
</dbReference>
<feature type="transmembrane region" description="Helical" evidence="2">
    <location>
        <begin position="154"/>
        <end position="174"/>
    </location>
</feature>
<keyword evidence="2" id="KW-1133">Transmembrane helix</keyword>
<feature type="transmembrane region" description="Helical" evidence="2">
    <location>
        <begin position="125"/>
        <end position="142"/>
    </location>
</feature>
<protein>
    <submittedName>
        <fullName evidence="3">Uncharacterized protein</fullName>
    </submittedName>
</protein>
<comment type="caution">
    <text evidence="3">The sequence shown here is derived from an EMBL/GenBank/DDBJ whole genome shotgun (WGS) entry which is preliminary data.</text>
</comment>
<proteinExistence type="predicted"/>
<feature type="transmembrane region" description="Helical" evidence="2">
    <location>
        <begin position="9"/>
        <end position="28"/>
    </location>
</feature>
<keyword evidence="2" id="KW-0472">Membrane</keyword>
<organism evidence="3 4">
    <name type="scientific">Rothia kristinae</name>
    <dbReference type="NCBI Taxonomy" id="37923"/>
    <lineage>
        <taxon>Bacteria</taxon>
        <taxon>Bacillati</taxon>
        <taxon>Actinomycetota</taxon>
        <taxon>Actinomycetes</taxon>
        <taxon>Micrococcales</taxon>
        <taxon>Micrococcaceae</taxon>
        <taxon>Rothia</taxon>
    </lineage>
</organism>
<evidence type="ECO:0000256" key="2">
    <source>
        <dbReference type="SAM" id="Phobius"/>
    </source>
</evidence>
<feature type="transmembrane region" description="Helical" evidence="2">
    <location>
        <begin position="58"/>
        <end position="79"/>
    </location>
</feature>
<evidence type="ECO:0000313" key="4">
    <source>
        <dbReference type="Proteomes" id="UP000092021"/>
    </source>
</evidence>
<dbReference type="AlphaFoldDB" id="A0A657IVA5"/>
<keyword evidence="2" id="KW-0812">Transmembrane</keyword>
<feature type="compositionally biased region" description="Basic and acidic residues" evidence="1">
    <location>
        <begin position="244"/>
        <end position="253"/>
    </location>
</feature>
<name>A0A657IVA5_9MICC</name>
<dbReference type="EMBL" id="LWGZ01000350">
    <property type="protein sequence ID" value="OAX63118.1"/>
    <property type="molecule type" value="Genomic_DNA"/>
</dbReference>
<reference evidence="3 4" key="1">
    <citation type="submission" date="2016-04" db="EMBL/GenBank/DDBJ databases">
        <title>Identification of putative biosynthetic pathways for the production of bioactive secondary metabolites by the marine actinomycete Kocuria kristinae RUTW2-3.</title>
        <authorList>
            <person name="Waterworth S.C."/>
            <person name="Walmsley T.A."/>
            <person name="Matongo T."/>
            <person name="Davies-Coleman M.T."/>
            <person name="Dorrington R.A."/>
        </authorList>
    </citation>
    <scope>NUCLEOTIDE SEQUENCE [LARGE SCALE GENOMIC DNA]</scope>
    <source>
        <strain evidence="3 4">RUTW4-5</strain>
    </source>
</reference>
<feature type="transmembrane region" description="Helical" evidence="2">
    <location>
        <begin position="100"/>
        <end position="119"/>
    </location>
</feature>
<gene>
    <name evidence="3" type="ORF">A5N15_04175</name>
</gene>
<sequence length="303" mass="31631">MSDTARRRLPFLTCGLMVLTVAVLAGMLPMVGPESCGIHDAACSEAGVARRRAVTAGLGIACLAWAGSVLWVGLALSAASSPSTPGGGGSGTGRGRGSGGRGALMLLALIVLAVWVVQMAVPFDLLYSVTFLLGVGMQLVAARSWWRAGVPARPAWLIGVLLPIAVIFGGHWLLGAVPMAWLGLGIFGSSTALALAWLGFACGIAVLLWQLVAGQLGDASARSSRGRHRALDPRRRTARHRGAGVRDRGDRAGRKLRPAGHCPSPRHELPQQRRRARQAARTPPGVGGVRCQSGSTRCLQVRV</sequence>
<feature type="transmembrane region" description="Helical" evidence="2">
    <location>
        <begin position="180"/>
        <end position="209"/>
    </location>
</feature>